<dbReference type="HOGENOM" id="CLU_057068_4_1_5"/>
<evidence type="ECO:0000259" key="1">
    <source>
        <dbReference type="Pfam" id="PF16976"/>
    </source>
</evidence>
<dbReference type="Proteomes" id="UP000019666">
    <property type="component" value="Unassembled WGS sequence"/>
</dbReference>
<evidence type="ECO:0000313" key="2">
    <source>
        <dbReference type="EMBL" id="EYD77849.1"/>
    </source>
</evidence>
<dbReference type="CDD" id="cd11614">
    <property type="entry name" value="SAF_CpaB_FlgA_like"/>
    <property type="match status" value="1"/>
</dbReference>
<comment type="caution">
    <text evidence="2">The sequence shown here is derived from an EMBL/GenBank/DDBJ whole genome shotgun (WGS) entry which is preliminary data.</text>
</comment>
<keyword evidence="3" id="KW-1185">Reference proteome</keyword>
<name>A0A017HVR3_9RHOB</name>
<organism evidence="2 3">
    <name type="scientific">Rubellimicrobium mesophilum DSM 19309</name>
    <dbReference type="NCBI Taxonomy" id="442562"/>
    <lineage>
        <taxon>Bacteria</taxon>
        <taxon>Pseudomonadati</taxon>
        <taxon>Pseudomonadota</taxon>
        <taxon>Alphaproteobacteria</taxon>
        <taxon>Rhodobacterales</taxon>
        <taxon>Roseobacteraceae</taxon>
        <taxon>Rubellimicrobium</taxon>
    </lineage>
</organism>
<dbReference type="OrthoDB" id="163768at2"/>
<dbReference type="RefSeq" id="WP_037281225.1">
    <property type="nucleotide sequence ID" value="NZ_KK088582.1"/>
</dbReference>
<dbReference type="InterPro" id="IPR031571">
    <property type="entry name" value="RcpC_dom"/>
</dbReference>
<dbReference type="InterPro" id="IPR017592">
    <property type="entry name" value="Pilus_assmbl_Flp-typ_CpaB"/>
</dbReference>
<evidence type="ECO:0000313" key="3">
    <source>
        <dbReference type="Proteomes" id="UP000019666"/>
    </source>
</evidence>
<gene>
    <name evidence="2" type="ORF">Rumeso_00576</name>
</gene>
<dbReference type="EMBL" id="AOSK01000021">
    <property type="protein sequence ID" value="EYD77849.1"/>
    <property type="molecule type" value="Genomic_DNA"/>
</dbReference>
<dbReference type="Pfam" id="PF16976">
    <property type="entry name" value="RcpC"/>
    <property type="match status" value="1"/>
</dbReference>
<dbReference type="AlphaFoldDB" id="A0A017HVR3"/>
<dbReference type="STRING" id="442562.Rumeso_00576"/>
<reference evidence="2 3" key="1">
    <citation type="submission" date="2013-02" db="EMBL/GenBank/DDBJ databases">
        <authorList>
            <person name="Fiebig A."/>
            <person name="Goeker M."/>
            <person name="Klenk H.-P.P."/>
        </authorList>
    </citation>
    <scope>NUCLEOTIDE SEQUENCE [LARGE SCALE GENOMIC DNA]</scope>
    <source>
        <strain evidence="2 3">DSM 19309</strain>
    </source>
</reference>
<dbReference type="NCBIfam" id="TIGR03177">
    <property type="entry name" value="pilus_cpaB"/>
    <property type="match status" value="1"/>
</dbReference>
<dbReference type="PATRIC" id="fig|442562.3.peg.575"/>
<feature type="domain" description="Flp pilus assembly protein RcpC/CpaB" evidence="1">
    <location>
        <begin position="123"/>
        <end position="228"/>
    </location>
</feature>
<accession>A0A017HVR3</accession>
<proteinExistence type="predicted"/>
<sequence>MKLAFGLVFVAGLGLAGSAVWMVRDHFQQQSMALAQVSAAAAAMIPTVEVWAVKREMAYGEPITMDDVQPIQYAEPFLPEGVFRTQEELFPKGPDETRVVLRQMEPNEPILAVKVTEPGEDAGLTSRLGKGMRAFAISVDVASGVSGFLRPGDKVDVYWTGTIDEGADAGRQVTRLIEPGLSLIAIDQTADEDIMGASIARTVTVQVTPQQVADLAQAQASGSLSLSLVGQGDEVAAAGVIEVDQRSLLDIQDAPAPVVAPEAPAPRVCTVRTRKGDQVIETPVDCPPTN</sequence>
<protein>
    <submittedName>
        <fullName evidence="2">Flp pilus assembly protein RcpC/CpaB</fullName>
    </submittedName>
</protein>